<dbReference type="InterPro" id="IPR013571">
    <property type="entry name" value="Tscrpt_reg_QacR_C"/>
</dbReference>
<accession>A0ABY4W9B0</accession>
<evidence type="ECO:0000313" key="7">
    <source>
        <dbReference type="Proteomes" id="UP001056500"/>
    </source>
</evidence>
<dbReference type="InterPro" id="IPR036271">
    <property type="entry name" value="Tet_transcr_reg_TetR-rel_C_sf"/>
</dbReference>
<keyword evidence="2 4" id="KW-0238">DNA-binding</keyword>
<feature type="DNA-binding region" description="H-T-H motif" evidence="4">
    <location>
        <begin position="32"/>
        <end position="51"/>
    </location>
</feature>
<keyword evidence="7" id="KW-1185">Reference proteome</keyword>
<name>A0ABY4W9B0_9BACL</name>
<sequence>MTRRRLEGEKTKQHIAEKATELFALKGYAATSIEDICKAADASKGSLYYHFTNKEQLFLYLLEKNHQDWIEKWERYSAPHPTAVEKLYALADFFVDDFLSHPLKKAVEEFSGSKLADPEILQQVITLAQDFHRVYIPIFELGIRNGELEADDPDVLSYLLEGFLSGVCSTAYYDKPDQLHSVMRKSVDVFIKGIGKK</sequence>
<dbReference type="PROSITE" id="PS50977">
    <property type="entry name" value="HTH_TETR_2"/>
    <property type="match status" value="1"/>
</dbReference>
<dbReference type="SUPFAM" id="SSF48498">
    <property type="entry name" value="Tetracyclin repressor-like, C-terminal domain"/>
    <property type="match status" value="1"/>
</dbReference>
<organism evidence="6 7">
    <name type="scientific">Brevibacillus ruminantium</name>
    <dbReference type="NCBI Taxonomy" id="2950604"/>
    <lineage>
        <taxon>Bacteria</taxon>
        <taxon>Bacillati</taxon>
        <taxon>Bacillota</taxon>
        <taxon>Bacilli</taxon>
        <taxon>Bacillales</taxon>
        <taxon>Paenibacillaceae</taxon>
        <taxon>Brevibacillus</taxon>
    </lineage>
</organism>
<evidence type="ECO:0000256" key="4">
    <source>
        <dbReference type="PROSITE-ProRule" id="PRU00335"/>
    </source>
</evidence>
<dbReference type="PRINTS" id="PR00455">
    <property type="entry name" value="HTHTETR"/>
</dbReference>
<dbReference type="Proteomes" id="UP001056500">
    <property type="component" value="Chromosome"/>
</dbReference>
<dbReference type="Gene3D" id="1.10.10.60">
    <property type="entry name" value="Homeodomain-like"/>
    <property type="match status" value="1"/>
</dbReference>
<keyword evidence="3" id="KW-0804">Transcription</keyword>
<evidence type="ECO:0000256" key="2">
    <source>
        <dbReference type="ARBA" id="ARBA00023125"/>
    </source>
</evidence>
<dbReference type="Pfam" id="PF00440">
    <property type="entry name" value="TetR_N"/>
    <property type="match status" value="1"/>
</dbReference>
<evidence type="ECO:0000313" key="6">
    <source>
        <dbReference type="EMBL" id="USG63762.1"/>
    </source>
</evidence>
<feature type="domain" description="HTH tetR-type" evidence="5">
    <location>
        <begin position="9"/>
        <end position="69"/>
    </location>
</feature>
<dbReference type="Gene3D" id="1.10.357.10">
    <property type="entry name" value="Tetracycline Repressor, domain 2"/>
    <property type="match status" value="1"/>
</dbReference>
<reference evidence="6" key="1">
    <citation type="submission" date="2022-06" db="EMBL/GenBank/DDBJ databases">
        <title>Genome sequencing of Brevibacillus sp. BB3-R1.</title>
        <authorList>
            <person name="Heo J."/>
            <person name="Lee D."/>
            <person name="Won M."/>
            <person name="Han B.-H."/>
            <person name="Hong S.-B."/>
            <person name="Kwon S.-W."/>
        </authorList>
    </citation>
    <scope>NUCLEOTIDE SEQUENCE</scope>
    <source>
        <strain evidence="6">BB3-R1</strain>
    </source>
</reference>
<dbReference type="PROSITE" id="PS01081">
    <property type="entry name" value="HTH_TETR_1"/>
    <property type="match status" value="1"/>
</dbReference>
<dbReference type="PANTHER" id="PTHR47506">
    <property type="entry name" value="TRANSCRIPTIONAL REGULATORY PROTEIN"/>
    <property type="match status" value="1"/>
</dbReference>
<dbReference type="PANTHER" id="PTHR47506:SF1">
    <property type="entry name" value="HTH-TYPE TRANSCRIPTIONAL REGULATOR YJDC"/>
    <property type="match status" value="1"/>
</dbReference>
<evidence type="ECO:0000256" key="3">
    <source>
        <dbReference type="ARBA" id="ARBA00023163"/>
    </source>
</evidence>
<dbReference type="SUPFAM" id="SSF46689">
    <property type="entry name" value="Homeodomain-like"/>
    <property type="match status" value="1"/>
</dbReference>
<proteinExistence type="predicted"/>
<protein>
    <submittedName>
        <fullName evidence="6">TetR/AcrR family transcriptional regulator</fullName>
    </submittedName>
</protein>
<dbReference type="Pfam" id="PF08360">
    <property type="entry name" value="TetR_C_5"/>
    <property type="match status" value="1"/>
</dbReference>
<dbReference type="InterPro" id="IPR009057">
    <property type="entry name" value="Homeodomain-like_sf"/>
</dbReference>
<dbReference type="RefSeq" id="WP_251870841.1">
    <property type="nucleotide sequence ID" value="NZ_CP098755.1"/>
</dbReference>
<dbReference type="InterPro" id="IPR023772">
    <property type="entry name" value="DNA-bd_HTH_TetR-type_CS"/>
</dbReference>
<evidence type="ECO:0000259" key="5">
    <source>
        <dbReference type="PROSITE" id="PS50977"/>
    </source>
</evidence>
<evidence type="ECO:0000256" key="1">
    <source>
        <dbReference type="ARBA" id="ARBA00023015"/>
    </source>
</evidence>
<dbReference type="InterPro" id="IPR001647">
    <property type="entry name" value="HTH_TetR"/>
</dbReference>
<gene>
    <name evidence="6" type="ORF">NDK47_16470</name>
</gene>
<keyword evidence="1" id="KW-0805">Transcription regulation</keyword>
<dbReference type="EMBL" id="CP098755">
    <property type="protein sequence ID" value="USG63762.1"/>
    <property type="molecule type" value="Genomic_DNA"/>
</dbReference>